<dbReference type="EMBL" id="JAJKBJ010000008">
    <property type="protein sequence ID" value="MCL9684061.1"/>
    <property type="molecule type" value="Genomic_DNA"/>
</dbReference>
<keyword evidence="4" id="KW-1185">Reference proteome</keyword>
<dbReference type="CDD" id="cd00156">
    <property type="entry name" value="REC"/>
    <property type="match status" value="1"/>
</dbReference>
<dbReference type="GO" id="GO:0000160">
    <property type="term" value="P:phosphorelay signal transduction system"/>
    <property type="evidence" value="ECO:0007669"/>
    <property type="project" value="InterPro"/>
</dbReference>
<dbReference type="PROSITE" id="PS50110">
    <property type="entry name" value="RESPONSE_REGULATORY"/>
    <property type="match status" value="1"/>
</dbReference>
<dbReference type="AlphaFoldDB" id="A0A9X2D0C1"/>
<organism evidence="3 4">
    <name type="scientific">Legionella maioricensis</name>
    <dbReference type="NCBI Taxonomy" id="2896528"/>
    <lineage>
        <taxon>Bacteria</taxon>
        <taxon>Pseudomonadati</taxon>
        <taxon>Pseudomonadota</taxon>
        <taxon>Gammaproteobacteria</taxon>
        <taxon>Legionellales</taxon>
        <taxon>Legionellaceae</taxon>
        <taxon>Legionella</taxon>
    </lineage>
</organism>
<evidence type="ECO:0000256" key="1">
    <source>
        <dbReference type="PROSITE-ProRule" id="PRU00169"/>
    </source>
</evidence>
<dbReference type="Gene3D" id="3.40.50.2300">
    <property type="match status" value="1"/>
</dbReference>
<evidence type="ECO:0000259" key="2">
    <source>
        <dbReference type="PROSITE" id="PS50110"/>
    </source>
</evidence>
<name>A0A9X2D0C1_9GAMM</name>
<evidence type="ECO:0000313" key="3">
    <source>
        <dbReference type="EMBL" id="MCL9684061.1"/>
    </source>
</evidence>
<dbReference type="Proteomes" id="UP001139721">
    <property type="component" value="Unassembled WGS sequence"/>
</dbReference>
<proteinExistence type="predicted"/>
<dbReference type="RefSeq" id="WP_230849075.1">
    <property type="nucleotide sequence ID" value="NZ_JAJKBJ010000008.1"/>
</dbReference>
<sequence length="131" mass="15330">MMNDWVENEQYSAHPLRFLVVESSLGIRILIRMHLLELKHLVDMAGDDESARELAFMRVYDFILVDKNLNCYELIDQIQKNSVLNNHTPIIILTSSHNQENPSHESATYFKKPISKKDAVQLLYFLKNIKK</sequence>
<dbReference type="InterPro" id="IPR001789">
    <property type="entry name" value="Sig_transdc_resp-reg_receiver"/>
</dbReference>
<dbReference type="SUPFAM" id="SSF52172">
    <property type="entry name" value="CheY-like"/>
    <property type="match status" value="1"/>
</dbReference>
<evidence type="ECO:0000313" key="4">
    <source>
        <dbReference type="Proteomes" id="UP001139721"/>
    </source>
</evidence>
<comment type="caution">
    <text evidence="3">The sequence shown here is derived from an EMBL/GenBank/DDBJ whole genome shotgun (WGS) entry which is preliminary data.</text>
</comment>
<keyword evidence="1" id="KW-0597">Phosphoprotein</keyword>
<protein>
    <submittedName>
        <fullName evidence="3">Response regulator</fullName>
    </submittedName>
</protein>
<dbReference type="InterPro" id="IPR011006">
    <property type="entry name" value="CheY-like_superfamily"/>
</dbReference>
<reference evidence="3" key="1">
    <citation type="submission" date="2021-11" db="EMBL/GenBank/DDBJ databases">
        <title>Legionella maioricencis sp. nov., a new species isolated from hot water samples in Mallorca.</title>
        <authorList>
            <person name="Crespi S."/>
            <person name="Drasar V."/>
            <person name="Salva-Serra F."/>
            <person name="Jaen-Luchoro D."/>
            <person name="Pineiro-Iglesias B."/>
            <person name="Aliaga F."/>
            <person name="Fernandez-Juarez V."/>
            <person name="Coll G."/>
            <person name="Moore E.R.B."/>
            <person name="Bennasar-Figueras A."/>
        </authorList>
    </citation>
    <scope>NUCLEOTIDE SEQUENCE</scope>
    <source>
        <strain evidence="3">HCPI-6</strain>
    </source>
</reference>
<gene>
    <name evidence="3" type="ORF">LOX96_08160</name>
</gene>
<feature type="domain" description="Response regulatory" evidence="2">
    <location>
        <begin position="17"/>
        <end position="127"/>
    </location>
</feature>
<accession>A0A9X2D0C1</accession>
<feature type="modified residue" description="4-aspartylphosphate" evidence="1">
    <location>
        <position position="66"/>
    </location>
</feature>